<keyword evidence="4" id="KW-0804">Transcription</keyword>
<dbReference type="Proteomes" id="UP000622317">
    <property type="component" value="Unassembled WGS sequence"/>
</dbReference>
<evidence type="ECO:0000313" key="6">
    <source>
        <dbReference type="EMBL" id="MBD5780395.1"/>
    </source>
</evidence>
<dbReference type="PROSITE" id="PS50932">
    <property type="entry name" value="HTH_LACI_2"/>
    <property type="match status" value="1"/>
</dbReference>
<evidence type="ECO:0000256" key="3">
    <source>
        <dbReference type="ARBA" id="ARBA00023125"/>
    </source>
</evidence>
<keyword evidence="3 6" id="KW-0238">DNA-binding</keyword>
<dbReference type="CDD" id="cd06267">
    <property type="entry name" value="PBP1_LacI_sugar_binding-like"/>
    <property type="match status" value="1"/>
</dbReference>
<feature type="domain" description="HTH lacI-type" evidence="5">
    <location>
        <begin position="10"/>
        <end position="58"/>
    </location>
</feature>
<dbReference type="EMBL" id="JACYFG010000036">
    <property type="protein sequence ID" value="MBD5780395.1"/>
    <property type="molecule type" value="Genomic_DNA"/>
</dbReference>
<dbReference type="InterPro" id="IPR000843">
    <property type="entry name" value="HTH_LacI"/>
</dbReference>
<dbReference type="GO" id="GO:0003700">
    <property type="term" value="F:DNA-binding transcription factor activity"/>
    <property type="evidence" value="ECO:0007669"/>
    <property type="project" value="TreeGrafter"/>
</dbReference>
<evidence type="ECO:0000256" key="4">
    <source>
        <dbReference type="ARBA" id="ARBA00023163"/>
    </source>
</evidence>
<comment type="caution">
    <text evidence="6">The sequence shown here is derived from an EMBL/GenBank/DDBJ whole genome shotgun (WGS) entry which is preliminary data.</text>
</comment>
<dbReference type="Gene3D" id="1.10.260.40">
    <property type="entry name" value="lambda repressor-like DNA-binding domains"/>
    <property type="match status" value="1"/>
</dbReference>
<dbReference type="SUPFAM" id="SSF53822">
    <property type="entry name" value="Periplasmic binding protein-like I"/>
    <property type="match status" value="1"/>
</dbReference>
<evidence type="ECO:0000259" key="5">
    <source>
        <dbReference type="PROSITE" id="PS50932"/>
    </source>
</evidence>
<sequence length="362" mass="40536">MTTRKKSSRATIADVARKAEVAIGTVSRVFNNHPDVNEDIRNRVNDAVNELGYVRLRNRKRPRESNDRRVGNIGLVFFGMEDTLVQLPIVSSAVHGIERSLASQGYNLMLANIPNGDRTPHFISDQHIEGLILKGPNQGVLPSEAKRSLLSRFYSIPYVWLMGRLPNAVGDHCNYDTEEAGRLVAEHLNEKGHRRTAFLNPKPGQIQFERMKASFSQHSARLGHETSTLEVDPPSSIEWPLPSITLQNNVDVLVERWMQLPKAKRPTALFVPSDRTAVQAYAAFAQRNLKVGEDVSIISCNNEKPLLANMNPTLTTIDVHAEVIGQRAVDQLIWRISNPNQKCHFQNLVEPTLVPGNSVKQL</sequence>
<dbReference type="InterPro" id="IPR010982">
    <property type="entry name" value="Lambda_DNA-bd_dom_sf"/>
</dbReference>
<dbReference type="GO" id="GO:0000976">
    <property type="term" value="F:transcription cis-regulatory region binding"/>
    <property type="evidence" value="ECO:0007669"/>
    <property type="project" value="TreeGrafter"/>
</dbReference>
<dbReference type="InterPro" id="IPR046335">
    <property type="entry name" value="LacI/GalR-like_sensor"/>
</dbReference>
<dbReference type="Pfam" id="PF13377">
    <property type="entry name" value="Peripla_BP_3"/>
    <property type="match status" value="1"/>
</dbReference>
<dbReference type="Pfam" id="PF00356">
    <property type="entry name" value="LacI"/>
    <property type="match status" value="1"/>
</dbReference>
<reference evidence="6" key="1">
    <citation type="submission" date="2020-09" db="EMBL/GenBank/DDBJ databases">
        <title>Pelagicoccus enzymogenes sp. nov. with an EPS production, isolated from marine sediment.</title>
        <authorList>
            <person name="Feng X."/>
        </authorList>
    </citation>
    <scope>NUCLEOTIDE SEQUENCE</scope>
    <source>
        <strain evidence="6">NFK12</strain>
    </source>
</reference>
<keyword evidence="2" id="KW-0805">Transcription regulation</keyword>
<name>A0A927FAZ1_9BACT</name>
<proteinExistence type="predicted"/>
<dbReference type="RefSeq" id="WP_191617497.1">
    <property type="nucleotide sequence ID" value="NZ_JACYFG010000036.1"/>
</dbReference>
<dbReference type="AlphaFoldDB" id="A0A927FAZ1"/>
<dbReference type="PANTHER" id="PTHR30146">
    <property type="entry name" value="LACI-RELATED TRANSCRIPTIONAL REPRESSOR"/>
    <property type="match status" value="1"/>
</dbReference>
<evidence type="ECO:0000313" key="7">
    <source>
        <dbReference type="Proteomes" id="UP000622317"/>
    </source>
</evidence>
<protein>
    <submittedName>
        <fullName evidence="6">LacI family DNA-binding transcriptional regulator</fullName>
    </submittedName>
</protein>
<keyword evidence="7" id="KW-1185">Reference proteome</keyword>
<organism evidence="6 7">
    <name type="scientific">Pelagicoccus enzymogenes</name>
    <dbReference type="NCBI Taxonomy" id="2773457"/>
    <lineage>
        <taxon>Bacteria</taxon>
        <taxon>Pseudomonadati</taxon>
        <taxon>Verrucomicrobiota</taxon>
        <taxon>Opitutia</taxon>
        <taxon>Puniceicoccales</taxon>
        <taxon>Pelagicoccaceae</taxon>
        <taxon>Pelagicoccus</taxon>
    </lineage>
</organism>
<evidence type="ECO:0000256" key="1">
    <source>
        <dbReference type="ARBA" id="ARBA00022491"/>
    </source>
</evidence>
<accession>A0A927FAZ1</accession>
<keyword evidence="1" id="KW-0678">Repressor</keyword>
<dbReference type="Gene3D" id="3.40.50.2300">
    <property type="match status" value="2"/>
</dbReference>
<evidence type="ECO:0000256" key="2">
    <source>
        <dbReference type="ARBA" id="ARBA00023015"/>
    </source>
</evidence>
<dbReference type="SUPFAM" id="SSF47413">
    <property type="entry name" value="lambda repressor-like DNA-binding domains"/>
    <property type="match status" value="1"/>
</dbReference>
<dbReference type="CDD" id="cd01392">
    <property type="entry name" value="HTH_LacI"/>
    <property type="match status" value="1"/>
</dbReference>
<dbReference type="InterPro" id="IPR028082">
    <property type="entry name" value="Peripla_BP_I"/>
</dbReference>
<dbReference type="PANTHER" id="PTHR30146:SF148">
    <property type="entry name" value="HTH-TYPE TRANSCRIPTIONAL REPRESSOR PURR-RELATED"/>
    <property type="match status" value="1"/>
</dbReference>
<gene>
    <name evidence="6" type="ORF">IEN85_12920</name>
</gene>
<dbReference type="SMART" id="SM00354">
    <property type="entry name" value="HTH_LACI"/>
    <property type="match status" value="1"/>
</dbReference>